<sequence>MVTMAMLQSTSALIVTVMVVAQLWIGLVDAKARTPIKWLINTGNLAGRWPPPSWTGKNGCNNNTATPNTISRMQMIRGGTATVLVMPTGDGSRRCCSDNTLAQFSLGLVCLKNGINNLYPVVQPFPDWRAFVDAGSPELEPEPVSEQDQETTESDENDRPTSEIPTDNRGSRDRRRIVNAVDAFLDDRGRILWVLDVGRGGEDACYGNTPPPSSDRSASEAETDDQLLQPKFIAIDVYTNQIIDIVSLSRVWRPGVSCFQYIVSIYLDTEEIDNTLNNETTGESDGANSCTLDWPLVVIGDAGTNRVLVYTHSNDRFAEIILPLEEEHNALHDADKKTDTNDPDNDSDSQSDVKKSKFRQPSRWPTPPIRDILYLAPLTIRPGQLRLLITYHGCRELYKLRLELSTSDPLSYEDKPEIDTNPVPLSPIIGTLAVLGRKPCRMVILGTDRRQTDVVGEKFAGGGTTVYFRLENTNDIWSWKIFSGKKKLTGSFLYIDERDFRLVRLGQTCRVPVAISTAPAAVGNSVDDVDQNSEATKKKNSQKQIRQIVWMLETNFVDHFAGTADRMGANAKLQPIEVPLNYNDANATRPLSFKAMMQTLPLRIQPGKDLQKNSIHRQRRQWSKQCRNTVR</sequence>
<name>A0A9P0NLX2_APHGO</name>
<dbReference type="InterPro" id="IPR011042">
    <property type="entry name" value="6-blade_b-propeller_TolB-like"/>
</dbReference>
<feature type="signal peptide" evidence="2">
    <location>
        <begin position="1"/>
        <end position="30"/>
    </location>
</feature>
<keyword evidence="4" id="KW-1185">Reference proteome</keyword>
<evidence type="ECO:0000256" key="1">
    <source>
        <dbReference type="SAM" id="MobiDB-lite"/>
    </source>
</evidence>
<proteinExistence type="predicted"/>
<feature type="compositionally biased region" description="Acidic residues" evidence="1">
    <location>
        <begin position="139"/>
        <end position="156"/>
    </location>
</feature>
<evidence type="ECO:0000313" key="3">
    <source>
        <dbReference type="EMBL" id="CAH1726611.1"/>
    </source>
</evidence>
<evidence type="ECO:0000256" key="2">
    <source>
        <dbReference type="SAM" id="SignalP"/>
    </source>
</evidence>
<feature type="region of interest" description="Disordered" evidence="1">
    <location>
        <begin position="334"/>
        <end position="364"/>
    </location>
</feature>
<organism evidence="3 4">
    <name type="scientific">Aphis gossypii</name>
    <name type="common">Cotton aphid</name>
    <dbReference type="NCBI Taxonomy" id="80765"/>
    <lineage>
        <taxon>Eukaryota</taxon>
        <taxon>Metazoa</taxon>
        <taxon>Ecdysozoa</taxon>
        <taxon>Arthropoda</taxon>
        <taxon>Hexapoda</taxon>
        <taxon>Insecta</taxon>
        <taxon>Pterygota</taxon>
        <taxon>Neoptera</taxon>
        <taxon>Paraneoptera</taxon>
        <taxon>Hemiptera</taxon>
        <taxon>Sternorrhyncha</taxon>
        <taxon>Aphidomorpha</taxon>
        <taxon>Aphidoidea</taxon>
        <taxon>Aphididae</taxon>
        <taxon>Aphidini</taxon>
        <taxon>Aphis</taxon>
        <taxon>Aphis</taxon>
    </lineage>
</organism>
<evidence type="ECO:0000313" key="4">
    <source>
        <dbReference type="Proteomes" id="UP001154329"/>
    </source>
</evidence>
<feature type="chain" id="PRO_5040154337" evidence="2">
    <location>
        <begin position="31"/>
        <end position="631"/>
    </location>
</feature>
<dbReference type="AlphaFoldDB" id="A0A9P0NLX2"/>
<protein>
    <submittedName>
        <fullName evidence="3">Uncharacterized protein</fullName>
    </submittedName>
</protein>
<feature type="region of interest" description="Disordered" evidence="1">
    <location>
        <begin position="133"/>
        <end position="172"/>
    </location>
</feature>
<gene>
    <name evidence="3" type="ORF">APHIGO_LOCUS7466</name>
</gene>
<feature type="region of interest" description="Disordered" evidence="1">
    <location>
        <begin position="607"/>
        <end position="631"/>
    </location>
</feature>
<feature type="region of interest" description="Disordered" evidence="1">
    <location>
        <begin position="203"/>
        <end position="223"/>
    </location>
</feature>
<accession>A0A9P0NLX2</accession>
<dbReference type="EMBL" id="OU899035">
    <property type="protein sequence ID" value="CAH1726611.1"/>
    <property type="molecule type" value="Genomic_DNA"/>
</dbReference>
<dbReference type="Proteomes" id="UP001154329">
    <property type="component" value="Chromosome 2"/>
</dbReference>
<reference evidence="3" key="1">
    <citation type="submission" date="2022-02" db="EMBL/GenBank/DDBJ databases">
        <authorList>
            <person name="King R."/>
        </authorList>
    </citation>
    <scope>NUCLEOTIDE SEQUENCE</scope>
</reference>
<keyword evidence="2" id="KW-0732">Signal</keyword>
<dbReference type="Gene3D" id="2.120.10.30">
    <property type="entry name" value="TolB, C-terminal domain"/>
    <property type="match status" value="1"/>
</dbReference>
<reference evidence="3" key="2">
    <citation type="submission" date="2022-10" db="EMBL/GenBank/DDBJ databases">
        <authorList>
            <consortium name="ENA_rothamsted_submissions"/>
            <consortium name="culmorum"/>
            <person name="King R."/>
        </authorList>
    </citation>
    <scope>NUCLEOTIDE SEQUENCE</scope>
</reference>